<dbReference type="EMBL" id="CABO01000037">
    <property type="protein sequence ID" value="CBI02424.1"/>
    <property type="molecule type" value="Genomic_DNA"/>
</dbReference>
<dbReference type="AlphaFoldDB" id="E6Q5F8"/>
<proteinExistence type="predicted"/>
<evidence type="ECO:0000313" key="1">
    <source>
        <dbReference type="EMBL" id="CBI02424.1"/>
    </source>
</evidence>
<gene>
    <name evidence="1" type="ORF">CARN4_2381</name>
</gene>
<sequence>MSIRPFPPQAESVNYICAILERFPELASLRAHPNDGTLELGFAVRGRLEKSNQAALSEAIADHCACFLDLSREEPVALRVRFEADRATSFVTVVRDGGTFSKDELEMLCAFFDARFGDALVRSRPTEELALDEDRAAADEAAFYAVESLRDPSRAGGLIGFREGQRVLVYFLNQRRKGKASPRR</sequence>
<accession>E6Q5F8</accession>
<organism evidence="1">
    <name type="scientific">mine drainage metagenome</name>
    <dbReference type="NCBI Taxonomy" id="410659"/>
    <lineage>
        <taxon>unclassified sequences</taxon>
        <taxon>metagenomes</taxon>
        <taxon>ecological metagenomes</taxon>
    </lineage>
</organism>
<protein>
    <submittedName>
        <fullName evidence="1">Uncharacterized protein</fullName>
    </submittedName>
</protein>
<comment type="caution">
    <text evidence="1">The sequence shown here is derived from an EMBL/GenBank/DDBJ whole genome shotgun (WGS) entry which is preliminary data.</text>
</comment>
<name>E6Q5F8_9ZZZZ</name>
<reference evidence="1" key="1">
    <citation type="submission" date="2009-10" db="EMBL/GenBank/DDBJ databases">
        <title>Diversity of trophic interactions inside an arsenic-rich microbial ecosystem.</title>
        <authorList>
            <person name="Bertin P.N."/>
            <person name="Heinrich-Salmeron A."/>
            <person name="Pelletier E."/>
            <person name="Goulhen-Chollet F."/>
            <person name="Arsene-Ploetze F."/>
            <person name="Gallien S."/>
            <person name="Calteau A."/>
            <person name="Vallenet D."/>
            <person name="Casiot C."/>
            <person name="Chane-Woon-Ming B."/>
            <person name="Giloteaux L."/>
            <person name="Barakat M."/>
            <person name="Bonnefoy V."/>
            <person name="Bruneel O."/>
            <person name="Chandler M."/>
            <person name="Cleiss J."/>
            <person name="Duran R."/>
            <person name="Elbaz-Poulichet F."/>
            <person name="Fonknechten N."/>
            <person name="Lauga B."/>
            <person name="Mornico D."/>
            <person name="Ortet P."/>
            <person name="Schaeffer C."/>
            <person name="Siguier P."/>
            <person name="Alexander Thil Smith A."/>
            <person name="Van Dorsselaer A."/>
            <person name="Weissenbach J."/>
            <person name="Medigue C."/>
            <person name="Le Paslier D."/>
        </authorList>
    </citation>
    <scope>NUCLEOTIDE SEQUENCE</scope>
</reference>